<accession>A0A146JYS8</accession>
<organism evidence="1">
    <name type="scientific">Trepomonas sp. PC1</name>
    <dbReference type="NCBI Taxonomy" id="1076344"/>
    <lineage>
        <taxon>Eukaryota</taxon>
        <taxon>Metamonada</taxon>
        <taxon>Diplomonadida</taxon>
        <taxon>Hexamitidae</taxon>
        <taxon>Hexamitinae</taxon>
        <taxon>Trepomonas</taxon>
    </lineage>
</organism>
<evidence type="ECO:0000313" key="1">
    <source>
        <dbReference type="EMBL" id="JAP89843.1"/>
    </source>
</evidence>
<dbReference type="EMBL" id="GDID01006763">
    <property type="protein sequence ID" value="JAP89843.1"/>
    <property type="molecule type" value="Transcribed_RNA"/>
</dbReference>
<reference evidence="1" key="1">
    <citation type="submission" date="2015-07" db="EMBL/GenBank/DDBJ databases">
        <title>Adaptation to a free-living lifestyle via gene acquisitions in the diplomonad Trepomonas sp. PC1.</title>
        <authorList>
            <person name="Xu F."/>
            <person name="Jerlstrom-Hultqvist J."/>
            <person name="Kolisko M."/>
            <person name="Simpson A.G.B."/>
            <person name="Roger A.J."/>
            <person name="Svard S.G."/>
            <person name="Andersson J.O."/>
        </authorList>
    </citation>
    <scope>NUCLEOTIDE SEQUENCE</scope>
    <source>
        <strain evidence="1">PC1</strain>
    </source>
</reference>
<feature type="non-terminal residue" evidence="1">
    <location>
        <position position="1"/>
    </location>
</feature>
<proteinExistence type="predicted"/>
<name>A0A146JYS8_9EUKA</name>
<sequence length="518" mass="60424">QIQCHNTGQVLNINFANMFQVSDLAHLAMTEAQSQFPMKNIGCKDVFQFPADVPTSLKQLFREVYSANLYDLIYQTIPVHPQFIFVAAELDEPFHLSQMESFLTFKQWKFNVKVDYDLKPMVVNTNPELVLKPKQNKTEENALKSRSESRQCQKLIESREVAMQDKITILREECVSKQIAFEETDSVEELVKKLDQSYIIRPLDLTYGEVKNFDQIDFKAILKAEKAFNEQQKPKQQQKMVFESDEQFYECTGEPVPIAVPRTLLTYLMLMQQFVYTSQQTISDTYFLTFERYNIDIESNQIVVGFTSVIAKLVKFTPRIPKEFSVQEIQKSFQEVKTFKSPDGWGGDRFLLYLLNSEKLNEFLGQKNFVVATHNSKLIFKVPIKNLQAKLDELVQPQFRKMGWKKTVLAAEYEVDTKVAIKAFWAFGMTEQWVKTQFVASHVEKLRQLKDYDKFLVAISVFVTRLFEDEEATETVKEYLITKLVDRKLNLAELLCYLRSFWGRGEDEYGLDNIQIDV</sequence>
<protein>
    <submittedName>
        <fullName evidence="1">Uncharacterized protein</fullName>
    </submittedName>
</protein>
<gene>
    <name evidence="1" type="ORF">TPC1_30662</name>
</gene>
<dbReference type="AlphaFoldDB" id="A0A146JYS8"/>